<dbReference type="InterPro" id="IPR000905">
    <property type="entry name" value="Gcp-like_dom"/>
</dbReference>
<evidence type="ECO:0000259" key="9">
    <source>
        <dbReference type="Pfam" id="PF00814"/>
    </source>
</evidence>
<dbReference type="GO" id="GO:0005506">
    <property type="term" value="F:iron ion binding"/>
    <property type="evidence" value="ECO:0007669"/>
    <property type="project" value="UniProtKB-UniRule"/>
</dbReference>
<evidence type="ECO:0000256" key="1">
    <source>
        <dbReference type="ARBA" id="ARBA00022490"/>
    </source>
</evidence>
<dbReference type="SUPFAM" id="SSF53067">
    <property type="entry name" value="Actin-like ATPase domain"/>
    <property type="match status" value="2"/>
</dbReference>
<evidence type="ECO:0000256" key="8">
    <source>
        <dbReference type="HAMAP-Rule" id="MF_01445"/>
    </source>
</evidence>
<feature type="binding site" evidence="8">
    <location>
        <position position="348"/>
    </location>
    <ligand>
        <name>Fe cation</name>
        <dbReference type="ChEBI" id="CHEBI:24875"/>
    </ligand>
</feature>
<dbReference type="NCBIfam" id="TIGR00329">
    <property type="entry name" value="gcp_kae1"/>
    <property type="match status" value="1"/>
</dbReference>
<name>A0A6P2KLT8_BURL3</name>
<organism evidence="10 11">
    <name type="scientific">Burkholderia lata (strain ATCC 17760 / DSM 23089 / LMG 22485 / NCIMB 9086 / R18194 / 383)</name>
    <dbReference type="NCBI Taxonomy" id="482957"/>
    <lineage>
        <taxon>Bacteria</taxon>
        <taxon>Pseudomonadati</taxon>
        <taxon>Pseudomonadota</taxon>
        <taxon>Betaproteobacteria</taxon>
        <taxon>Burkholderiales</taxon>
        <taxon>Burkholderiaceae</taxon>
        <taxon>Burkholderia</taxon>
        <taxon>Burkholderia cepacia complex</taxon>
    </lineage>
</organism>
<keyword evidence="3 8" id="KW-0819">tRNA processing</keyword>
<keyword evidence="6 8" id="KW-0012">Acyltransferase</keyword>
<dbReference type="FunFam" id="3.30.420.40:FF:000040">
    <property type="entry name" value="tRNA N6-adenosine threonylcarbamoyltransferase"/>
    <property type="match status" value="1"/>
</dbReference>
<evidence type="ECO:0000256" key="3">
    <source>
        <dbReference type="ARBA" id="ARBA00022694"/>
    </source>
</evidence>
<protein>
    <recommendedName>
        <fullName evidence="8">tRNA N6-adenosine threonylcarbamoyltransferase</fullName>
        <ecNumber evidence="8">2.3.1.234</ecNumber>
    </recommendedName>
    <alternativeName>
        <fullName evidence="8">N6-L-threonylcarbamoyladenine synthase</fullName>
        <shortName evidence="8">t(6)A synthase</shortName>
    </alternativeName>
    <alternativeName>
        <fullName evidence="8">t(6)A37 threonylcarbamoyladenosine biosynthesis protein TsaD</fullName>
    </alternativeName>
    <alternativeName>
        <fullName evidence="8">tRNA threonylcarbamoyladenosine biosynthesis protein TsaD</fullName>
    </alternativeName>
</protein>
<dbReference type="NCBIfam" id="TIGR03723">
    <property type="entry name" value="T6A_TsaD_YgjD"/>
    <property type="match status" value="1"/>
</dbReference>
<gene>
    <name evidence="8" type="primary">tsaD</name>
    <name evidence="10" type="ORF">BLA23254_02603</name>
</gene>
<reference evidence="10 11" key="1">
    <citation type="submission" date="2019-09" db="EMBL/GenBank/DDBJ databases">
        <authorList>
            <person name="Depoorter E."/>
        </authorList>
    </citation>
    <scope>NUCLEOTIDE SEQUENCE [LARGE SCALE GENOMIC DNA]</scope>
    <source>
        <strain evidence="10">LMG 23254</strain>
    </source>
</reference>
<keyword evidence="2 8" id="KW-0808">Transferase</keyword>
<dbReference type="EMBL" id="CABVPW010000011">
    <property type="protein sequence ID" value="VWB56745.1"/>
    <property type="molecule type" value="Genomic_DNA"/>
</dbReference>
<comment type="similarity">
    <text evidence="8">Belongs to the KAE1 / TsaD family.</text>
</comment>
<feature type="binding site" evidence="8">
    <location>
        <position position="152"/>
    </location>
    <ligand>
        <name>Fe cation</name>
        <dbReference type="ChEBI" id="CHEBI:24875"/>
    </ligand>
</feature>
<evidence type="ECO:0000313" key="10">
    <source>
        <dbReference type="EMBL" id="VWB56745.1"/>
    </source>
</evidence>
<feature type="binding site" evidence="8">
    <location>
        <position position="208"/>
    </location>
    <ligand>
        <name>substrate</name>
    </ligand>
</feature>
<dbReference type="GO" id="GO:0061711">
    <property type="term" value="F:tRNA N(6)-L-threonylcarbamoyladenine synthase activity"/>
    <property type="evidence" value="ECO:0007669"/>
    <property type="project" value="UniProtKB-EC"/>
</dbReference>
<evidence type="ECO:0000256" key="4">
    <source>
        <dbReference type="ARBA" id="ARBA00022723"/>
    </source>
</evidence>
<comment type="function">
    <text evidence="8">Required for the formation of a threonylcarbamoyl group on adenosine at position 37 (t(6)A37) in tRNAs that read codons beginning with adenine. Is involved in the transfer of the threonylcarbamoyl moiety of threonylcarbamoyl-AMP (TC-AMP) to the N6 group of A37, together with TsaE and TsaB. TsaD likely plays a direct catalytic role in this reaction.</text>
</comment>
<dbReference type="FunFam" id="3.30.420.40:FF:000012">
    <property type="entry name" value="tRNA N6-adenosine threonylcarbamoyltransferase"/>
    <property type="match status" value="1"/>
</dbReference>
<dbReference type="InterPro" id="IPR022450">
    <property type="entry name" value="TsaD"/>
</dbReference>
<keyword evidence="1 8" id="KW-0963">Cytoplasm</keyword>
<accession>A0A6P2KLT8</accession>
<evidence type="ECO:0000256" key="5">
    <source>
        <dbReference type="ARBA" id="ARBA00023004"/>
    </source>
</evidence>
<evidence type="ECO:0000313" key="11">
    <source>
        <dbReference type="Proteomes" id="UP000494218"/>
    </source>
</evidence>
<evidence type="ECO:0000256" key="2">
    <source>
        <dbReference type="ARBA" id="ARBA00022679"/>
    </source>
</evidence>
<dbReference type="GO" id="GO:0002949">
    <property type="term" value="P:tRNA threonylcarbamoyladenosine modification"/>
    <property type="evidence" value="ECO:0007669"/>
    <property type="project" value="UniProtKB-UniRule"/>
</dbReference>
<evidence type="ECO:0000256" key="6">
    <source>
        <dbReference type="ARBA" id="ARBA00023315"/>
    </source>
</evidence>
<dbReference type="AlphaFoldDB" id="A0A6P2KLT8"/>
<dbReference type="Proteomes" id="UP000494218">
    <property type="component" value="Unassembled WGS sequence"/>
</dbReference>
<dbReference type="PANTHER" id="PTHR11735">
    <property type="entry name" value="TRNA N6-ADENOSINE THREONYLCARBAMOYLTRANSFERASE"/>
    <property type="match status" value="1"/>
</dbReference>
<feature type="binding site" evidence="8">
    <location>
        <position position="221"/>
    </location>
    <ligand>
        <name>substrate</name>
    </ligand>
</feature>
<dbReference type="InterPro" id="IPR043129">
    <property type="entry name" value="ATPase_NBD"/>
</dbReference>
<dbReference type="EC" id="2.3.1.234" evidence="8"/>
<comment type="subcellular location">
    <subcellularLocation>
        <location evidence="8">Cytoplasm</location>
    </subcellularLocation>
</comment>
<feature type="domain" description="Gcp-like" evidence="9">
    <location>
        <begin position="65"/>
        <end position="354"/>
    </location>
</feature>
<comment type="caution">
    <text evidence="8">Lacks conserved residue(s) required for the propagation of feature annotation.</text>
</comment>
<feature type="binding site" evidence="8">
    <location>
        <position position="320"/>
    </location>
    <ligand>
        <name>substrate</name>
    </ligand>
</feature>
<proteinExistence type="inferred from homology"/>
<feature type="binding site" evidence="8">
    <location>
        <begin position="175"/>
        <end position="179"/>
    </location>
    <ligand>
        <name>substrate</name>
    </ligand>
</feature>
<comment type="catalytic activity">
    <reaction evidence="7 8">
        <text>L-threonylcarbamoyladenylate + adenosine(37) in tRNA = N(6)-L-threonylcarbamoyladenosine(37) in tRNA + AMP + H(+)</text>
        <dbReference type="Rhea" id="RHEA:37059"/>
        <dbReference type="Rhea" id="RHEA-COMP:10162"/>
        <dbReference type="Rhea" id="RHEA-COMP:10163"/>
        <dbReference type="ChEBI" id="CHEBI:15378"/>
        <dbReference type="ChEBI" id="CHEBI:73682"/>
        <dbReference type="ChEBI" id="CHEBI:74411"/>
        <dbReference type="ChEBI" id="CHEBI:74418"/>
        <dbReference type="ChEBI" id="CHEBI:456215"/>
        <dbReference type="EC" id="2.3.1.234"/>
    </reaction>
</comment>
<dbReference type="PANTHER" id="PTHR11735:SF6">
    <property type="entry name" value="TRNA N6-ADENOSINE THREONYLCARBAMOYLTRANSFERASE, MITOCHONDRIAL"/>
    <property type="match status" value="1"/>
</dbReference>
<dbReference type="CDD" id="cd24133">
    <property type="entry name" value="ASKHA_NBD_TsaD_bac"/>
    <property type="match status" value="1"/>
</dbReference>
<dbReference type="HAMAP" id="MF_01445">
    <property type="entry name" value="TsaD"/>
    <property type="match status" value="1"/>
</dbReference>
<keyword evidence="4 8" id="KW-0479">Metal-binding</keyword>
<keyword evidence="5 8" id="KW-0408">Iron</keyword>
<dbReference type="Pfam" id="PF00814">
    <property type="entry name" value="TsaD"/>
    <property type="match status" value="1"/>
</dbReference>
<comment type="cofactor">
    <cofactor evidence="8">
        <name>Fe(2+)</name>
        <dbReference type="ChEBI" id="CHEBI:29033"/>
    </cofactor>
    <text evidence="8">Binds 1 Fe(2+) ion per subunit.</text>
</comment>
<feature type="binding site" evidence="8">
    <location>
        <position position="156"/>
    </location>
    <ligand>
        <name>Fe cation</name>
        <dbReference type="ChEBI" id="CHEBI:24875"/>
    </ligand>
</feature>
<dbReference type="InterPro" id="IPR017861">
    <property type="entry name" value="KAE1/TsaD"/>
</dbReference>
<dbReference type="PRINTS" id="PR00789">
    <property type="entry name" value="OSIALOPTASE"/>
</dbReference>
<sequence>MHPPGIGLSTTLKWSPLPACYNFRLPLTFRHALLAARPALTMLVLGIESSCDETGLALYDTQRGLLAHALHSQIAMHREYGGVVPELASRDHIRRALPLLEEVMAQSGTRRDDIDAIAFTQGPGLAGALLVGASIANALALAWNKPTVGIHHLEGHLLSPLLVDEPPPFPFVALLVSGGHTQLMRVTDVGVYETLGETLDDAAGEAFDKTAKLIGLGYPGGPEVSKLAETGTPGAVALPRPMLHSGDLDFSFSGLKTAVLTQMKKFEAAKLEGEALERAKADLARGFVDAAVDVLVAKSLAALKKTKLKRLVVAGGVGANRQLRAALSAAAAKRGFDVHYPDLALCTDNGAMIALAGALRLGRWPEQANADYAFTVKPRWDLASLAH</sequence>
<dbReference type="Gene3D" id="3.30.420.40">
    <property type="match status" value="2"/>
</dbReference>
<dbReference type="GO" id="GO:0005737">
    <property type="term" value="C:cytoplasm"/>
    <property type="evidence" value="ECO:0007669"/>
    <property type="project" value="UniProtKB-SubCell"/>
</dbReference>
<evidence type="ECO:0000256" key="7">
    <source>
        <dbReference type="ARBA" id="ARBA00048117"/>
    </source>
</evidence>